<protein>
    <submittedName>
        <fullName evidence="1">Uncharacterized protein</fullName>
    </submittedName>
</protein>
<evidence type="ECO:0000313" key="1">
    <source>
        <dbReference type="EMBL" id="GER94804.1"/>
    </source>
</evidence>
<comment type="caution">
    <text evidence="1">The sequence shown here is derived from an EMBL/GenBank/DDBJ whole genome shotgun (WGS) entry which is preliminary data.</text>
</comment>
<organism evidence="1">
    <name type="scientific">hot springs metagenome</name>
    <dbReference type="NCBI Taxonomy" id="433727"/>
    <lineage>
        <taxon>unclassified sequences</taxon>
        <taxon>metagenomes</taxon>
        <taxon>ecological metagenomes</taxon>
    </lineage>
</organism>
<reference evidence="1" key="1">
    <citation type="submission" date="2019-10" db="EMBL/GenBank/DDBJ databases">
        <title>Metagenomic sequencing of thiosulfate-disproportionating enrichment culture.</title>
        <authorList>
            <person name="Umezawa K."/>
            <person name="Kojima H."/>
            <person name="Fukui M."/>
        </authorList>
    </citation>
    <scope>NUCLEOTIDE SEQUENCE</scope>
    <source>
        <strain evidence="1">45J</strain>
    </source>
</reference>
<accession>A0A5J4KZV2</accession>
<dbReference type="EMBL" id="BLAB01000001">
    <property type="protein sequence ID" value="GER94804.1"/>
    <property type="molecule type" value="Genomic_DNA"/>
</dbReference>
<sequence>MERPHEPDPDNSGVGNGNLEINYRSSIPLRDRGFFYFAFGRLK</sequence>
<name>A0A5J4KZV2_9ZZZZ</name>
<proteinExistence type="predicted"/>
<gene>
    <name evidence="1" type="ORF">A45J_2569</name>
</gene>
<dbReference type="AlphaFoldDB" id="A0A5J4KZV2"/>